<evidence type="ECO:0000313" key="1">
    <source>
        <dbReference type="EMBL" id="KAI9904840.1"/>
    </source>
</evidence>
<comment type="caution">
    <text evidence="1">The sequence shown here is derived from an EMBL/GenBank/DDBJ whole genome shotgun (WGS) entry which is preliminary data.</text>
</comment>
<dbReference type="EMBL" id="CM047940">
    <property type="protein sequence ID" value="KAI9904840.1"/>
    <property type="molecule type" value="Genomic_DNA"/>
</dbReference>
<keyword evidence="2" id="KW-1185">Reference proteome</keyword>
<reference evidence="1" key="1">
    <citation type="submission" date="2022-10" db="EMBL/GenBank/DDBJ databases">
        <title>Complete Genome of Trichothecium roseum strain YXFP-22015, a Plant Pathogen Isolated from Citrus.</title>
        <authorList>
            <person name="Wang Y."/>
            <person name="Zhu L."/>
        </authorList>
    </citation>
    <scope>NUCLEOTIDE SEQUENCE</scope>
    <source>
        <strain evidence="1">YXFP-22015</strain>
    </source>
</reference>
<organism evidence="1 2">
    <name type="scientific">Trichothecium roseum</name>
    <dbReference type="NCBI Taxonomy" id="47278"/>
    <lineage>
        <taxon>Eukaryota</taxon>
        <taxon>Fungi</taxon>
        <taxon>Dikarya</taxon>
        <taxon>Ascomycota</taxon>
        <taxon>Pezizomycotina</taxon>
        <taxon>Sordariomycetes</taxon>
        <taxon>Hypocreomycetidae</taxon>
        <taxon>Hypocreales</taxon>
        <taxon>Hypocreales incertae sedis</taxon>
        <taxon>Trichothecium</taxon>
    </lineage>
</organism>
<sequence>MSDSEEPIDNISEGGDDLFGDDPDDGVSSPKARVLDDDDLATDPDEDDDARRKRQYSDAPQEEERETLVLDVPTYRHSIPKPTDGILRALRVPKFIKFNPEEYQPDAFEATDYDFSNARSEHPQHVTRFIRNESTGLLKSNTNILRWSDGSVTISVGGEQYEISKKRLAPAPDQPYKEVNDVHYYAAAAELSSNVLMNVGHITEQYSVRPNKEVGDDALNLLAERMAEASKAGRHDRIIQTTQDPELQKKQAEQLEKERMKAERRRENAQLKQEGDLGRSRGGLSIGGLEGRGNGRKRSAAGGGKPKRRRPEYDSDDDLPTGAHRDEKYDMDDGFLVDSDEDEDPETGAEDDDDEELLDERPRAKKRQKTEELEDASGEEEEPAQDLSRARRRRVVDDDEDSE</sequence>
<name>A0ACC0VEI5_9HYPO</name>
<evidence type="ECO:0000313" key="2">
    <source>
        <dbReference type="Proteomes" id="UP001163324"/>
    </source>
</evidence>
<gene>
    <name evidence="1" type="ORF">N3K66_001369</name>
</gene>
<proteinExistence type="predicted"/>
<dbReference type="Proteomes" id="UP001163324">
    <property type="component" value="Chromosome 1"/>
</dbReference>
<accession>A0ACC0VEI5</accession>
<protein>
    <submittedName>
        <fullName evidence="1">Uncharacterized protein</fullName>
    </submittedName>
</protein>